<dbReference type="InterPro" id="IPR038380">
    <property type="entry name" value="Ribosomal_bS21_sf"/>
</dbReference>
<dbReference type="Gene3D" id="1.20.5.1150">
    <property type="entry name" value="Ribosomal protein S8"/>
    <property type="match status" value="1"/>
</dbReference>
<evidence type="ECO:0000256" key="1">
    <source>
        <dbReference type="ARBA" id="ARBA00006640"/>
    </source>
</evidence>
<evidence type="ECO:0000313" key="5">
    <source>
        <dbReference type="EMBL" id="MBI4132069.1"/>
    </source>
</evidence>
<evidence type="ECO:0000256" key="2">
    <source>
        <dbReference type="ARBA" id="ARBA00022980"/>
    </source>
</evidence>
<comment type="caution">
    <text evidence="5">The sequence shown here is derived from an EMBL/GenBank/DDBJ whole genome shotgun (WGS) entry which is preliminary data.</text>
</comment>
<evidence type="ECO:0000256" key="3">
    <source>
        <dbReference type="ARBA" id="ARBA00023274"/>
    </source>
</evidence>
<name>A0A932YXL9_9BACT</name>
<reference evidence="5" key="1">
    <citation type="submission" date="2020-07" db="EMBL/GenBank/DDBJ databases">
        <title>Huge and variable diversity of episymbiotic CPR bacteria and DPANN archaea in groundwater ecosystems.</title>
        <authorList>
            <person name="He C.Y."/>
            <person name="Keren R."/>
            <person name="Whittaker M."/>
            <person name="Farag I.F."/>
            <person name="Doudna J."/>
            <person name="Cate J.H.D."/>
            <person name="Banfield J.F."/>
        </authorList>
    </citation>
    <scope>NUCLEOTIDE SEQUENCE</scope>
    <source>
        <strain evidence="5">NC_groundwater_1226_Ag_S-0.1um_59_124</strain>
    </source>
</reference>
<dbReference type="AlphaFoldDB" id="A0A932YXL9"/>
<dbReference type="GO" id="GO:1990904">
    <property type="term" value="C:ribonucleoprotein complex"/>
    <property type="evidence" value="ECO:0007669"/>
    <property type="project" value="UniProtKB-KW"/>
</dbReference>
<accession>A0A932YXL9</accession>
<proteinExistence type="inferred from homology"/>
<dbReference type="InterPro" id="IPR001911">
    <property type="entry name" value="Ribosomal_bS21"/>
</dbReference>
<dbReference type="GO" id="GO:0005840">
    <property type="term" value="C:ribosome"/>
    <property type="evidence" value="ECO:0007669"/>
    <property type="project" value="UniProtKB-KW"/>
</dbReference>
<protein>
    <recommendedName>
        <fullName evidence="4">Small ribosomal subunit protein bS21</fullName>
    </recommendedName>
</protein>
<dbReference type="GO" id="GO:0006412">
    <property type="term" value="P:translation"/>
    <property type="evidence" value="ECO:0007669"/>
    <property type="project" value="InterPro"/>
</dbReference>
<dbReference type="Pfam" id="PF01165">
    <property type="entry name" value="Ribosomal_S21"/>
    <property type="match status" value="1"/>
</dbReference>
<keyword evidence="2 5" id="KW-0689">Ribosomal protein</keyword>
<dbReference type="EMBL" id="JACQMJ010000004">
    <property type="protein sequence ID" value="MBI4132069.1"/>
    <property type="molecule type" value="Genomic_DNA"/>
</dbReference>
<keyword evidence="3" id="KW-0687">Ribonucleoprotein</keyword>
<evidence type="ECO:0000313" key="6">
    <source>
        <dbReference type="Proteomes" id="UP000704960"/>
    </source>
</evidence>
<dbReference type="GO" id="GO:0003735">
    <property type="term" value="F:structural constituent of ribosome"/>
    <property type="evidence" value="ECO:0007669"/>
    <property type="project" value="InterPro"/>
</dbReference>
<dbReference type="Proteomes" id="UP000704960">
    <property type="component" value="Unassembled WGS sequence"/>
</dbReference>
<gene>
    <name evidence="5" type="ORF">HY474_00370</name>
</gene>
<comment type="similarity">
    <text evidence="1">Belongs to the bacterial ribosomal protein bS21 family.</text>
</comment>
<organism evidence="5 6">
    <name type="scientific">Candidatus Sungiibacteriota bacterium</name>
    <dbReference type="NCBI Taxonomy" id="2750080"/>
    <lineage>
        <taxon>Bacteria</taxon>
        <taxon>Candidatus Sungiibacteriota</taxon>
    </lineage>
</organism>
<sequence length="78" mass="9555">MVYVKRKERESTAAMLRRFSRRVQASGILLRARKTRFYEPKLTKRASRERALRRLALAREREKLLKLGKLREEKRERR</sequence>
<evidence type="ECO:0000256" key="4">
    <source>
        <dbReference type="ARBA" id="ARBA00035135"/>
    </source>
</evidence>